<evidence type="ECO:0000256" key="5">
    <source>
        <dbReference type="ARBA" id="ARBA00023136"/>
    </source>
</evidence>
<keyword evidence="2 7" id="KW-0812">Transmembrane</keyword>
<evidence type="ECO:0000256" key="2">
    <source>
        <dbReference type="ARBA" id="ARBA00022692"/>
    </source>
</evidence>
<dbReference type="PANTHER" id="PTHR43908">
    <property type="entry name" value="AT29763P-RELATED"/>
    <property type="match status" value="1"/>
</dbReference>
<feature type="domain" description="J" evidence="8">
    <location>
        <begin position="140"/>
        <end position="204"/>
    </location>
</feature>
<organism evidence="9 10">
    <name type="scientific">Steinernema glaseri</name>
    <dbReference type="NCBI Taxonomy" id="37863"/>
    <lineage>
        <taxon>Eukaryota</taxon>
        <taxon>Metazoa</taxon>
        <taxon>Ecdysozoa</taxon>
        <taxon>Nematoda</taxon>
        <taxon>Chromadorea</taxon>
        <taxon>Rhabditida</taxon>
        <taxon>Tylenchina</taxon>
        <taxon>Panagrolaimomorpha</taxon>
        <taxon>Strongyloidoidea</taxon>
        <taxon>Steinernematidae</taxon>
        <taxon>Steinernema</taxon>
    </lineage>
</organism>
<dbReference type="InterPro" id="IPR015399">
    <property type="entry name" value="DUF1977_DnaJ-like"/>
</dbReference>
<dbReference type="InterPro" id="IPR001623">
    <property type="entry name" value="DnaJ_domain"/>
</dbReference>
<dbReference type="GO" id="GO:0005789">
    <property type="term" value="C:endoplasmic reticulum membrane"/>
    <property type="evidence" value="ECO:0007669"/>
    <property type="project" value="UniProtKB-SubCell"/>
</dbReference>
<evidence type="ECO:0000256" key="1">
    <source>
        <dbReference type="ARBA" id="ARBA00004389"/>
    </source>
</evidence>
<protein>
    <submittedName>
        <fullName evidence="10">J domain-containing protein</fullName>
    </submittedName>
</protein>
<evidence type="ECO:0000256" key="7">
    <source>
        <dbReference type="SAM" id="Phobius"/>
    </source>
</evidence>
<dbReference type="CDD" id="cd06257">
    <property type="entry name" value="DnaJ"/>
    <property type="match status" value="1"/>
</dbReference>
<dbReference type="SMART" id="SM00271">
    <property type="entry name" value="DnaJ"/>
    <property type="match status" value="1"/>
</dbReference>
<keyword evidence="4 7" id="KW-1133">Transmembrane helix</keyword>
<dbReference type="FunFam" id="1.10.287.110:FF:000137">
    <property type="entry name" value="DnaJ homolog subfamily B member 1"/>
    <property type="match status" value="1"/>
</dbReference>
<dbReference type="Pfam" id="PF00226">
    <property type="entry name" value="DnaJ"/>
    <property type="match status" value="1"/>
</dbReference>
<reference evidence="10" key="1">
    <citation type="submission" date="2016-11" db="UniProtKB">
        <authorList>
            <consortium name="WormBaseParasite"/>
        </authorList>
    </citation>
    <scope>IDENTIFICATION</scope>
</reference>
<dbReference type="PANTHER" id="PTHR43908:SF3">
    <property type="entry name" value="AT29763P-RELATED"/>
    <property type="match status" value="1"/>
</dbReference>
<dbReference type="PROSITE" id="PS00636">
    <property type="entry name" value="DNAJ_1"/>
    <property type="match status" value="1"/>
</dbReference>
<dbReference type="SUPFAM" id="SSF46565">
    <property type="entry name" value="Chaperone J-domain"/>
    <property type="match status" value="1"/>
</dbReference>
<evidence type="ECO:0000256" key="4">
    <source>
        <dbReference type="ARBA" id="ARBA00022989"/>
    </source>
</evidence>
<dbReference type="Pfam" id="PF09320">
    <property type="entry name" value="DUF1977"/>
    <property type="match status" value="1"/>
</dbReference>
<feature type="compositionally biased region" description="Polar residues" evidence="6">
    <location>
        <begin position="77"/>
        <end position="106"/>
    </location>
</feature>
<dbReference type="AlphaFoldDB" id="A0A1I8AHH3"/>
<keyword evidence="9" id="KW-1185">Reference proteome</keyword>
<evidence type="ECO:0000256" key="6">
    <source>
        <dbReference type="SAM" id="MobiDB-lite"/>
    </source>
</evidence>
<dbReference type="Gene3D" id="1.10.287.110">
    <property type="entry name" value="DnaJ domain"/>
    <property type="match status" value="1"/>
</dbReference>
<dbReference type="WBParaSite" id="L893_g5795.t1">
    <property type="protein sequence ID" value="L893_g5795.t1"/>
    <property type="gene ID" value="L893_g5795"/>
</dbReference>
<sequence>MVQHANKDEAEVCLRLAKKAMNASSPDLAKVKKMVEKAKRLNESIDVSEFDSFLSDLSTSSQASSDNGYAHDDHYQSETNLNNGNAESSQAYQRPSRTRKQSTGNAVRQERTRTQSGPRMGVDYTQEDIENVDRIRHCKDYYETLGVEKTVTEAELKRKYRALALKLHPDKCKAPHTAEAFKAVGNAYAVLSDADKRKKYDLYGNQENGVRRGNNDFNDYDIGHGFEADISPEEIFNMFFGGGYPTGAMNRGGFRYYFHSGGGRAAQQEQGLNGGGLLQLLPLFLIFFGLIFQLLVNAPPYSLHRDSTYTELRHTQTLNVAYYVAPNFEENYSGRVRQVERQVEDDYIAHLRMQCYKEKNQRETLLWRAKLQGDRERYESAMKTPLPSCVRLESMYR</sequence>
<keyword evidence="5 7" id="KW-0472">Membrane</keyword>
<proteinExistence type="predicted"/>
<dbReference type="InterPro" id="IPR036869">
    <property type="entry name" value="J_dom_sf"/>
</dbReference>
<evidence type="ECO:0000259" key="8">
    <source>
        <dbReference type="PROSITE" id="PS50076"/>
    </source>
</evidence>
<evidence type="ECO:0000313" key="9">
    <source>
        <dbReference type="Proteomes" id="UP000095287"/>
    </source>
</evidence>
<evidence type="ECO:0000313" key="10">
    <source>
        <dbReference type="WBParaSite" id="L893_g5795.t1"/>
    </source>
</evidence>
<name>A0A1I8AHH3_9BILA</name>
<dbReference type="InterPro" id="IPR018253">
    <property type="entry name" value="DnaJ_domain_CS"/>
</dbReference>
<comment type="subcellular location">
    <subcellularLocation>
        <location evidence="1">Endoplasmic reticulum membrane</location>
        <topology evidence="1">Single-pass membrane protein</topology>
    </subcellularLocation>
</comment>
<dbReference type="PROSITE" id="PS50076">
    <property type="entry name" value="DNAJ_2"/>
    <property type="match status" value="1"/>
</dbReference>
<feature type="region of interest" description="Disordered" evidence="6">
    <location>
        <begin position="58"/>
        <end position="122"/>
    </location>
</feature>
<keyword evidence="3" id="KW-0256">Endoplasmic reticulum</keyword>
<feature type="transmembrane region" description="Helical" evidence="7">
    <location>
        <begin position="277"/>
        <end position="296"/>
    </location>
</feature>
<dbReference type="Proteomes" id="UP000095287">
    <property type="component" value="Unplaced"/>
</dbReference>
<evidence type="ECO:0000256" key="3">
    <source>
        <dbReference type="ARBA" id="ARBA00022824"/>
    </source>
</evidence>
<dbReference type="InterPro" id="IPR051100">
    <property type="entry name" value="DnaJ_subfamily_B/C"/>
</dbReference>
<accession>A0A1I8AHH3</accession>
<dbReference type="PRINTS" id="PR00625">
    <property type="entry name" value="JDOMAIN"/>
</dbReference>
<dbReference type="GO" id="GO:0071218">
    <property type="term" value="P:cellular response to misfolded protein"/>
    <property type="evidence" value="ECO:0007669"/>
    <property type="project" value="TreeGrafter"/>
</dbReference>
<dbReference type="GO" id="GO:0030544">
    <property type="term" value="F:Hsp70 protein binding"/>
    <property type="evidence" value="ECO:0007669"/>
    <property type="project" value="TreeGrafter"/>
</dbReference>